<dbReference type="InterPro" id="IPR003593">
    <property type="entry name" value="AAA+_ATPase"/>
</dbReference>
<comment type="caution">
    <text evidence="14">The sequence shown here is derived from an EMBL/GenBank/DDBJ whole genome shotgun (WGS) entry which is preliminary data.</text>
</comment>
<keyword evidence="8" id="KW-0346">Stress response</keyword>
<feature type="domain" description="RecA family profile 1" evidence="13">
    <location>
        <begin position="61"/>
        <end position="209"/>
    </location>
</feature>
<keyword evidence="4 12" id="KW-0863">Zinc-finger</keyword>
<dbReference type="PANTHER" id="PTHR32472:SF10">
    <property type="entry name" value="DNA REPAIR PROTEIN RADA-LIKE PROTEIN"/>
    <property type="match status" value="1"/>
</dbReference>
<dbReference type="Gene3D" id="3.30.230.10">
    <property type="match status" value="1"/>
</dbReference>
<dbReference type="SUPFAM" id="SSF52540">
    <property type="entry name" value="P-loop containing nucleoside triphosphate hydrolases"/>
    <property type="match status" value="1"/>
</dbReference>
<keyword evidence="2 12" id="KW-0547">Nucleotide-binding</keyword>
<gene>
    <name evidence="14" type="ORF">DCG82_08070</name>
</gene>
<dbReference type="InterPro" id="IPR004504">
    <property type="entry name" value="DNA_repair_RadA"/>
</dbReference>
<evidence type="ECO:0000256" key="3">
    <source>
        <dbReference type="ARBA" id="ARBA00022763"/>
    </source>
</evidence>
<evidence type="ECO:0000256" key="4">
    <source>
        <dbReference type="ARBA" id="ARBA00022771"/>
    </source>
</evidence>
<keyword evidence="3 12" id="KW-0227">DNA damage</keyword>
<dbReference type="Pfam" id="PF18073">
    <property type="entry name" value="Zn_ribbon_LapB"/>
    <property type="match status" value="1"/>
</dbReference>
<reference evidence="14 15" key="1">
    <citation type="journal article" date="2018" name="Nat. Biotechnol.">
        <title>A standardized bacterial taxonomy based on genome phylogeny substantially revises the tree of life.</title>
        <authorList>
            <person name="Parks D.H."/>
            <person name="Chuvochina M."/>
            <person name="Waite D.W."/>
            <person name="Rinke C."/>
            <person name="Skarshewski A."/>
            <person name="Chaumeil P.A."/>
            <person name="Hugenholtz P."/>
        </authorList>
    </citation>
    <scope>NUCLEOTIDE SEQUENCE [LARGE SCALE GENOMIC DNA]</scope>
    <source>
        <strain evidence="14">UBA7921</strain>
    </source>
</reference>
<evidence type="ECO:0000256" key="6">
    <source>
        <dbReference type="ARBA" id="ARBA00022833"/>
    </source>
</evidence>
<evidence type="ECO:0000313" key="14">
    <source>
        <dbReference type="EMBL" id="HAF08345.1"/>
    </source>
</evidence>
<evidence type="ECO:0000256" key="2">
    <source>
        <dbReference type="ARBA" id="ARBA00022741"/>
    </source>
</evidence>
<keyword evidence="6 12" id="KW-0862">Zinc</keyword>
<protein>
    <recommendedName>
        <fullName evidence="11 12">DNA repair protein RadA</fullName>
    </recommendedName>
</protein>
<keyword evidence="5" id="KW-0378">Hydrolase</keyword>
<dbReference type="GO" id="GO:0140664">
    <property type="term" value="F:ATP-dependent DNA damage sensor activity"/>
    <property type="evidence" value="ECO:0007669"/>
    <property type="project" value="InterPro"/>
</dbReference>
<keyword evidence="9 12" id="KW-0238">DNA-binding</keyword>
<dbReference type="InterPro" id="IPR027417">
    <property type="entry name" value="P-loop_NTPase"/>
</dbReference>
<dbReference type="Proteomes" id="UP000262454">
    <property type="component" value="Unassembled WGS sequence"/>
</dbReference>
<dbReference type="PANTHER" id="PTHR32472">
    <property type="entry name" value="DNA REPAIR PROTEIN RADA"/>
    <property type="match status" value="1"/>
</dbReference>
<dbReference type="InterPro" id="IPR008269">
    <property type="entry name" value="Lon_proteolytic"/>
</dbReference>
<dbReference type="GO" id="GO:0005829">
    <property type="term" value="C:cytosol"/>
    <property type="evidence" value="ECO:0007669"/>
    <property type="project" value="TreeGrafter"/>
</dbReference>
<dbReference type="GO" id="GO:0000725">
    <property type="term" value="P:recombinational repair"/>
    <property type="evidence" value="ECO:0007669"/>
    <property type="project" value="TreeGrafter"/>
</dbReference>
<evidence type="ECO:0000256" key="5">
    <source>
        <dbReference type="ARBA" id="ARBA00022801"/>
    </source>
</evidence>
<dbReference type="GO" id="GO:0008270">
    <property type="term" value="F:zinc ion binding"/>
    <property type="evidence" value="ECO:0007669"/>
    <property type="project" value="UniProtKB-KW"/>
</dbReference>
<dbReference type="InterPro" id="IPR014721">
    <property type="entry name" value="Ribsml_uS5_D2-typ_fold_subgr"/>
</dbReference>
<dbReference type="InterPro" id="IPR041166">
    <property type="entry name" value="Rubredoxin_2"/>
</dbReference>
<dbReference type="SUPFAM" id="SSF54211">
    <property type="entry name" value="Ribosomal protein S5 domain 2-like"/>
    <property type="match status" value="1"/>
</dbReference>
<dbReference type="InterPro" id="IPR020588">
    <property type="entry name" value="RecA_ATP-bd"/>
</dbReference>
<evidence type="ECO:0000256" key="1">
    <source>
        <dbReference type="ARBA" id="ARBA00022723"/>
    </source>
</evidence>
<comment type="similarity">
    <text evidence="12">Belongs to the RecA family. RadA subfamily.</text>
</comment>
<name>A0A348MMR9_UNCW3</name>
<dbReference type="GO" id="GO:0004252">
    <property type="term" value="F:serine-type endopeptidase activity"/>
    <property type="evidence" value="ECO:0007669"/>
    <property type="project" value="InterPro"/>
</dbReference>
<sequence>MSVSKKEKKSFVCSECGFKSVKWLGRCPECGMWDTFILEKEEEKRPDAVKPISVEEIKLNNFSRIKFFDNSLNRIFGGGLVKGSLVLLAGNPGAGKSTLSLKIIEKLPDDVNVLYFSSEESFEQIKMRTVRVLKNKNFKIISSNLFEDLVSDEKLLDSSDLIIIDSIQMVGSERIPTIPGSPTTVKYIMGELIRIAKKKNISVIIIGHITKDGSVAGPKTLEHLVDVILYLDTLQNENLRVLKSNKNRFGSTDEMAIFKMNEEGLQSVENIDKLNLSDSDRVGRAISCTVEGSMPIALEIESLIFYSKYGVPQRVPTGINIRRMQMLVGICEKYLGVGFGNMDIFINVSNGIFIKDPQIDLPVIVSMLSSFKNKIVSKESAFVGEVGLTGDLRASGNLDLRIKHLANIGIRKVYIPAVEKIKTNIEVVMIKNIKQIKEIV</sequence>
<dbReference type="GO" id="GO:0003684">
    <property type="term" value="F:damaged DNA binding"/>
    <property type="evidence" value="ECO:0007669"/>
    <property type="project" value="InterPro"/>
</dbReference>
<comment type="function">
    <text evidence="12">DNA-dependent ATPase involved in processing of recombination intermediates, plays a role in repairing DNA breaks. Stimulates the branch migration of RecA-mediated strand transfer reactions, allowing the 3' invading strand to extend heteroduplex DNA faster. Binds ssDNA in the presence of ADP but not other nucleotides, has ATPase activity that is stimulated by ssDNA and various branched DNA structures, but inhibited by SSB. Does not have RecA's homology-searching function.</text>
</comment>
<proteinExistence type="inferred from homology"/>
<keyword evidence="7 12" id="KW-0067">ATP-binding</keyword>
<evidence type="ECO:0000256" key="10">
    <source>
        <dbReference type="ARBA" id="ARBA00023204"/>
    </source>
</evidence>
<accession>A0A348MMR9</accession>
<dbReference type="PRINTS" id="PR01874">
    <property type="entry name" value="DNAREPAIRADA"/>
</dbReference>
<evidence type="ECO:0000256" key="11">
    <source>
        <dbReference type="NCBIfam" id="TIGR00416"/>
    </source>
</evidence>
<dbReference type="PROSITE" id="PS50162">
    <property type="entry name" value="RECA_2"/>
    <property type="match status" value="1"/>
</dbReference>
<dbReference type="Pfam" id="PF05362">
    <property type="entry name" value="Lon_C"/>
    <property type="match status" value="1"/>
</dbReference>
<dbReference type="InterPro" id="IPR014774">
    <property type="entry name" value="KaiC-like_dom"/>
</dbReference>
<dbReference type="AlphaFoldDB" id="A0A348MMR9"/>
<keyword evidence="10 12" id="KW-0234">DNA repair</keyword>
<dbReference type="GO" id="GO:0004176">
    <property type="term" value="F:ATP-dependent peptidase activity"/>
    <property type="evidence" value="ECO:0007669"/>
    <property type="project" value="InterPro"/>
</dbReference>
<evidence type="ECO:0000259" key="13">
    <source>
        <dbReference type="PROSITE" id="PS50162"/>
    </source>
</evidence>
<organism evidence="14 15">
    <name type="scientific">candidate division WOR-3 bacterium</name>
    <dbReference type="NCBI Taxonomy" id="2052148"/>
    <lineage>
        <taxon>Bacteria</taxon>
        <taxon>Bacteria division WOR-3</taxon>
    </lineage>
</organism>
<evidence type="ECO:0000256" key="9">
    <source>
        <dbReference type="ARBA" id="ARBA00023125"/>
    </source>
</evidence>
<dbReference type="SMART" id="SM00382">
    <property type="entry name" value="AAA"/>
    <property type="match status" value="1"/>
</dbReference>
<evidence type="ECO:0000256" key="12">
    <source>
        <dbReference type="RuleBase" id="RU003555"/>
    </source>
</evidence>
<dbReference type="InterPro" id="IPR020568">
    <property type="entry name" value="Ribosomal_Su5_D2-typ_SF"/>
</dbReference>
<dbReference type="GO" id="GO:0006508">
    <property type="term" value="P:proteolysis"/>
    <property type="evidence" value="ECO:0007669"/>
    <property type="project" value="InterPro"/>
</dbReference>
<dbReference type="Pfam" id="PF06745">
    <property type="entry name" value="ATPase"/>
    <property type="match status" value="1"/>
</dbReference>
<evidence type="ECO:0000256" key="7">
    <source>
        <dbReference type="ARBA" id="ARBA00022840"/>
    </source>
</evidence>
<evidence type="ECO:0000313" key="15">
    <source>
        <dbReference type="Proteomes" id="UP000262454"/>
    </source>
</evidence>
<dbReference type="GO" id="GO:0005524">
    <property type="term" value="F:ATP binding"/>
    <property type="evidence" value="ECO:0007669"/>
    <property type="project" value="UniProtKB-UniRule"/>
</dbReference>
<evidence type="ECO:0000256" key="8">
    <source>
        <dbReference type="ARBA" id="ARBA00023016"/>
    </source>
</evidence>
<dbReference type="EMBL" id="DMCX01000045">
    <property type="protein sequence ID" value="HAF08345.1"/>
    <property type="molecule type" value="Genomic_DNA"/>
</dbReference>
<dbReference type="Gene3D" id="3.40.50.300">
    <property type="entry name" value="P-loop containing nucleotide triphosphate hydrolases"/>
    <property type="match status" value="1"/>
</dbReference>
<keyword evidence="1 12" id="KW-0479">Metal-binding</keyword>
<dbReference type="NCBIfam" id="TIGR00416">
    <property type="entry name" value="sms"/>
    <property type="match status" value="1"/>
</dbReference>